<name>A0ACC0KPC7_CHOFU</name>
<reference evidence="1 2" key="1">
    <citation type="journal article" date="2022" name="Genome Biol. Evol.">
        <title>The Spruce Budworm Genome: Reconstructing the Evolutionary History of Antifreeze Proteins.</title>
        <authorList>
            <person name="Beliveau C."/>
            <person name="Gagne P."/>
            <person name="Picq S."/>
            <person name="Vernygora O."/>
            <person name="Keeling C.I."/>
            <person name="Pinkney K."/>
            <person name="Doucet D."/>
            <person name="Wen F."/>
            <person name="Johnston J.S."/>
            <person name="Maaroufi H."/>
            <person name="Boyle B."/>
            <person name="Laroche J."/>
            <person name="Dewar K."/>
            <person name="Juretic N."/>
            <person name="Blackburn G."/>
            <person name="Nisole A."/>
            <person name="Brunet B."/>
            <person name="Brandao M."/>
            <person name="Lumley L."/>
            <person name="Duan J."/>
            <person name="Quan G."/>
            <person name="Lucarotti C.J."/>
            <person name="Roe A.D."/>
            <person name="Sperling F.A.H."/>
            <person name="Levesque R.C."/>
            <person name="Cusson M."/>
        </authorList>
    </citation>
    <scope>NUCLEOTIDE SEQUENCE [LARGE SCALE GENOMIC DNA]</scope>
    <source>
        <strain evidence="1">Glfc:IPQL:Cfum</strain>
    </source>
</reference>
<dbReference type="Proteomes" id="UP001064048">
    <property type="component" value="Chromosome 18"/>
</dbReference>
<evidence type="ECO:0000313" key="1">
    <source>
        <dbReference type="EMBL" id="KAI8438125.1"/>
    </source>
</evidence>
<keyword evidence="2" id="KW-1185">Reference proteome</keyword>
<proteinExistence type="predicted"/>
<evidence type="ECO:0000313" key="2">
    <source>
        <dbReference type="Proteomes" id="UP001064048"/>
    </source>
</evidence>
<accession>A0ACC0KPC7</accession>
<organism evidence="1 2">
    <name type="scientific">Choristoneura fumiferana</name>
    <name type="common">Spruce budworm moth</name>
    <name type="synonym">Archips fumiferana</name>
    <dbReference type="NCBI Taxonomy" id="7141"/>
    <lineage>
        <taxon>Eukaryota</taxon>
        <taxon>Metazoa</taxon>
        <taxon>Ecdysozoa</taxon>
        <taxon>Arthropoda</taxon>
        <taxon>Hexapoda</taxon>
        <taxon>Insecta</taxon>
        <taxon>Pterygota</taxon>
        <taxon>Neoptera</taxon>
        <taxon>Endopterygota</taxon>
        <taxon>Lepidoptera</taxon>
        <taxon>Glossata</taxon>
        <taxon>Ditrysia</taxon>
        <taxon>Tortricoidea</taxon>
        <taxon>Tortricidae</taxon>
        <taxon>Tortricinae</taxon>
        <taxon>Choristoneura</taxon>
    </lineage>
</organism>
<dbReference type="EMBL" id="CM046118">
    <property type="protein sequence ID" value="KAI8438125.1"/>
    <property type="molecule type" value="Genomic_DNA"/>
</dbReference>
<gene>
    <name evidence="1" type="ORF">MSG28_010753</name>
</gene>
<comment type="caution">
    <text evidence="1">The sequence shown here is derived from an EMBL/GenBank/DDBJ whole genome shotgun (WGS) entry which is preliminary data.</text>
</comment>
<protein>
    <submittedName>
        <fullName evidence="1">Uncharacterized protein</fullName>
    </submittedName>
</protein>
<sequence length="400" mass="46127">MWQKIILDVECIVCNKTLQKIKHDPREVLRKMGKITNRRSRTPNWSLQEKQYLLHLINERKEVVITKSNNGPNYSEEKDVAWNEILRELTVKFGNKFIGSSIKKVKTQWQNMKRIAREEIALNGSDFKLYTKLSLEVCHILELFKDGVLNADTEHLNETTLTTDVEIKAERIEEEANVIDCCDSPKNPAEMDVEVTKENNLQLVERPESSGSDNTDIIDFEIDEPGTNPTTEHIEVKDAASMTDAYFHDFPSFNPFHRDLQEFFKYSAEEKTLKMETLQDERQVVRAMRETAELNKITAEQRLKHVLWVKKQETLMYSGEPGSGAGKGGGGGGPIREAGGAFGKMEAAREDEYFYKKQKEQLASLKGHLDKEIAFHQDQIKRHEDAIRRHKEQKSNMDNQ</sequence>